<evidence type="ECO:0000259" key="7">
    <source>
        <dbReference type="PROSITE" id="PS50089"/>
    </source>
</evidence>
<sequence length="435" mass="49244">MAKQGIQLDQDKLCCSICLDLLRHPVTIPCGHSYCMSCIKSCWDEEDQRGSHSCPQCRQSFRPRPVLVKNTMLADLVEELKKTQKMDLPAASADPCYARHGDVTCDFCTGMKRKATKTCLQCQVSSCELHLQPHYEVAPLKKHKLVETSVNIQENICSRHNEVMKIFCRTDKHHICYLCLMNEHKGHDTVSVEAEITVKNNEKMLNELVRAIRKRSSDTKQQIKSRQKAQVNWTNYWTLSAKGGPRSHRWRLTRIADFIKYSQQLTLDRNTANSEVSLSEGNRKATNMEVSQLYPSHPDRFTDMCQVLSNQSLTTRCYWEVDWSGGGVSVAVTHKDINRRGNDSGFGNNDKSWALECSPSGSCHLKHANIKTSTSGPKASRVGVYLDHSAGTLSFYSVSETMSLLHRVRTTFTQPLYAGLCVYYFGSTAELCELK</sequence>
<dbReference type="CDD" id="cd19802">
    <property type="entry name" value="Bbox1_TRIM8-like"/>
    <property type="match status" value="1"/>
</dbReference>
<dbReference type="Pfam" id="PF13765">
    <property type="entry name" value="PRY"/>
    <property type="match status" value="1"/>
</dbReference>
<keyword evidence="1" id="KW-0399">Innate immunity</keyword>
<dbReference type="InterPro" id="IPR001841">
    <property type="entry name" value="Znf_RING"/>
</dbReference>
<dbReference type="Pfam" id="PF15227">
    <property type="entry name" value="zf-C3HC4_4"/>
    <property type="match status" value="1"/>
</dbReference>
<evidence type="ECO:0000256" key="2">
    <source>
        <dbReference type="ARBA" id="ARBA00022723"/>
    </source>
</evidence>
<dbReference type="SMART" id="SM00184">
    <property type="entry name" value="RING"/>
    <property type="match status" value="1"/>
</dbReference>
<organism evidence="10 11">
    <name type="scientific">Channa striata</name>
    <name type="common">Snakehead murrel</name>
    <name type="synonym">Ophicephalus striatus</name>
    <dbReference type="NCBI Taxonomy" id="64152"/>
    <lineage>
        <taxon>Eukaryota</taxon>
        <taxon>Metazoa</taxon>
        <taxon>Chordata</taxon>
        <taxon>Craniata</taxon>
        <taxon>Vertebrata</taxon>
        <taxon>Euteleostomi</taxon>
        <taxon>Actinopterygii</taxon>
        <taxon>Neopterygii</taxon>
        <taxon>Teleostei</taxon>
        <taxon>Neoteleostei</taxon>
        <taxon>Acanthomorphata</taxon>
        <taxon>Anabantaria</taxon>
        <taxon>Anabantiformes</taxon>
        <taxon>Channoidei</taxon>
        <taxon>Channidae</taxon>
        <taxon>Channa</taxon>
    </lineage>
</organism>
<dbReference type="GO" id="GO:0008270">
    <property type="term" value="F:zinc ion binding"/>
    <property type="evidence" value="ECO:0007669"/>
    <property type="project" value="UniProtKB-KW"/>
</dbReference>
<evidence type="ECO:0000256" key="5">
    <source>
        <dbReference type="ARBA" id="ARBA00022859"/>
    </source>
</evidence>
<dbReference type="SUPFAM" id="SSF57850">
    <property type="entry name" value="RING/U-box"/>
    <property type="match status" value="1"/>
</dbReference>
<dbReference type="SUPFAM" id="SSF57845">
    <property type="entry name" value="B-box zinc-binding domain"/>
    <property type="match status" value="1"/>
</dbReference>
<evidence type="ECO:0008006" key="12">
    <source>
        <dbReference type="Google" id="ProtNLM"/>
    </source>
</evidence>
<dbReference type="Gene3D" id="3.30.40.10">
    <property type="entry name" value="Zinc/RING finger domain, C3HC4 (zinc finger)"/>
    <property type="match status" value="1"/>
</dbReference>
<dbReference type="GO" id="GO:0005737">
    <property type="term" value="C:cytoplasm"/>
    <property type="evidence" value="ECO:0007669"/>
    <property type="project" value="UniProtKB-ARBA"/>
</dbReference>
<dbReference type="InterPro" id="IPR003879">
    <property type="entry name" value="Butyrophylin_SPRY"/>
</dbReference>
<dbReference type="InterPro" id="IPR043136">
    <property type="entry name" value="B30.2/SPRY_sf"/>
</dbReference>
<comment type="caution">
    <text evidence="10">The sequence shown here is derived from an EMBL/GenBank/DDBJ whole genome shotgun (WGS) entry which is preliminary data.</text>
</comment>
<dbReference type="PROSITE" id="PS50119">
    <property type="entry name" value="ZF_BBOX"/>
    <property type="match status" value="1"/>
</dbReference>
<feature type="domain" description="B30.2/SPRY" evidence="9">
    <location>
        <begin position="245"/>
        <end position="435"/>
    </location>
</feature>
<dbReference type="PANTHER" id="PTHR25465">
    <property type="entry name" value="B-BOX DOMAIN CONTAINING"/>
    <property type="match status" value="1"/>
</dbReference>
<keyword evidence="5" id="KW-0391">Immunity</keyword>
<gene>
    <name evidence="10" type="ORF">Q5P01_024410</name>
</gene>
<keyword evidence="3 6" id="KW-0863">Zinc-finger</keyword>
<keyword evidence="4" id="KW-0862">Zinc</keyword>
<dbReference type="Gene3D" id="2.60.120.920">
    <property type="match status" value="1"/>
</dbReference>
<evidence type="ECO:0000256" key="1">
    <source>
        <dbReference type="ARBA" id="ARBA00022588"/>
    </source>
</evidence>
<keyword evidence="2" id="KW-0479">Metal-binding</keyword>
<dbReference type="Proteomes" id="UP001187415">
    <property type="component" value="Unassembled WGS sequence"/>
</dbReference>
<dbReference type="Pfam" id="PF00643">
    <property type="entry name" value="zf-B_box"/>
    <property type="match status" value="1"/>
</dbReference>
<evidence type="ECO:0000313" key="10">
    <source>
        <dbReference type="EMBL" id="KAK2818849.1"/>
    </source>
</evidence>
<dbReference type="SUPFAM" id="SSF49899">
    <property type="entry name" value="Concanavalin A-like lectins/glucanases"/>
    <property type="match status" value="1"/>
</dbReference>
<dbReference type="CDD" id="cd19769">
    <property type="entry name" value="Bbox2_TRIM16-like"/>
    <property type="match status" value="1"/>
</dbReference>
<evidence type="ECO:0000256" key="3">
    <source>
        <dbReference type="ARBA" id="ARBA00022771"/>
    </source>
</evidence>
<dbReference type="InterPro" id="IPR013320">
    <property type="entry name" value="ConA-like_dom_sf"/>
</dbReference>
<dbReference type="InterPro" id="IPR051051">
    <property type="entry name" value="E3_ubiq-ligase_TRIM/RNF"/>
</dbReference>
<keyword evidence="11" id="KW-1185">Reference proteome</keyword>
<protein>
    <recommendedName>
        <fullName evidence="12">Tripartite motif-containing protein 16-like</fullName>
    </recommendedName>
</protein>
<evidence type="ECO:0000313" key="11">
    <source>
        <dbReference type="Proteomes" id="UP001187415"/>
    </source>
</evidence>
<dbReference type="PROSITE" id="PS50188">
    <property type="entry name" value="B302_SPRY"/>
    <property type="match status" value="1"/>
</dbReference>
<dbReference type="SMART" id="SM00589">
    <property type="entry name" value="PRY"/>
    <property type="match status" value="1"/>
</dbReference>
<accession>A0AA88IZU5</accession>
<name>A0AA88IZU5_CHASR</name>
<dbReference type="PROSITE" id="PS50089">
    <property type="entry name" value="ZF_RING_2"/>
    <property type="match status" value="1"/>
</dbReference>
<dbReference type="Gene3D" id="4.10.830.40">
    <property type="match status" value="1"/>
</dbReference>
<evidence type="ECO:0000259" key="8">
    <source>
        <dbReference type="PROSITE" id="PS50119"/>
    </source>
</evidence>
<dbReference type="PANTHER" id="PTHR25465:SF5">
    <property type="entry name" value="E3 UBIQUITIN_ISG15 LIGASE TRIM25-RELATED"/>
    <property type="match status" value="1"/>
</dbReference>
<dbReference type="InterPro" id="IPR003877">
    <property type="entry name" value="SPRY_dom"/>
</dbReference>
<dbReference type="AlphaFoldDB" id="A0AA88IZU5"/>
<dbReference type="PRINTS" id="PR01407">
    <property type="entry name" value="BUTYPHLNCDUF"/>
</dbReference>
<proteinExistence type="predicted"/>
<evidence type="ECO:0000256" key="6">
    <source>
        <dbReference type="PROSITE-ProRule" id="PRU00024"/>
    </source>
</evidence>
<dbReference type="PROSITE" id="PS00518">
    <property type="entry name" value="ZF_RING_1"/>
    <property type="match status" value="1"/>
</dbReference>
<dbReference type="Pfam" id="PF00622">
    <property type="entry name" value="SPRY"/>
    <property type="match status" value="1"/>
</dbReference>
<feature type="domain" description="B box-type" evidence="8">
    <location>
        <begin position="152"/>
        <end position="192"/>
    </location>
</feature>
<evidence type="ECO:0000256" key="4">
    <source>
        <dbReference type="ARBA" id="ARBA00022833"/>
    </source>
</evidence>
<dbReference type="Gene3D" id="3.30.160.60">
    <property type="entry name" value="Classic Zinc Finger"/>
    <property type="match status" value="1"/>
</dbReference>
<dbReference type="InterPro" id="IPR001870">
    <property type="entry name" value="B30.2/SPRY"/>
</dbReference>
<evidence type="ECO:0000259" key="9">
    <source>
        <dbReference type="PROSITE" id="PS50188"/>
    </source>
</evidence>
<dbReference type="InterPro" id="IPR017907">
    <property type="entry name" value="Znf_RING_CS"/>
</dbReference>
<dbReference type="SMART" id="SM00336">
    <property type="entry name" value="BBOX"/>
    <property type="match status" value="2"/>
</dbReference>
<dbReference type="InterPro" id="IPR006574">
    <property type="entry name" value="PRY"/>
</dbReference>
<dbReference type="EMBL" id="JAUPFM010000020">
    <property type="protein sequence ID" value="KAK2818849.1"/>
    <property type="molecule type" value="Genomic_DNA"/>
</dbReference>
<dbReference type="SMART" id="SM00449">
    <property type="entry name" value="SPRY"/>
    <property type="match status" value="1"/>
</dbReference>
<reference evidence="10" key="1">
    <citation type="submission" date="2023-07" db="EMBL/GenBank/DDBJ databases">
        <title>Chromosome-level Genome Assembly of Striped Snakehead (Channa striata).</title>
        <authorList>
            <person name="Liu H."/>
        </authorList>
    </citation>
    <scope>NUCLEOTIDE SEQUENCE</scope>
    <source>
        <strain evidence="10">Gz</strain>
        <tissue evidence="10">Muscle</tissue>
    </source>
</reference>
<dbReference type="InterPro" id="IPR000315">
    <property type="entry name" value="Znf_B-box"/>
</dbReference>
<dbReference type="CDD" id="cd16040">
    <property type="entry name" value="SPRY_PRY_SNTX"/>
    <property type="match status" value="1"/>
</dbReference>
<feature type="domain" description="RING-type" evidence="7">
    <location>
        <begin position="15"/>
        <end position="58"/>
    </location>
</feature>
<dbReference type="InterPro" id="IPR013083">
    <property type="entry name" value="Znf_RING/FYVE/PHD"/>
</dbReference>
<dbReference type="GO" id="GO:0045087">
    <property type="term" value="P:innate immune response"/>
    <property type="evidence" value="ECO:0007669"/>
    <property type="project" value="UniProtKB-KW"/>
</dbReference>